<dbReference type="Pfam" id="PF09383">
    <property type="entry name" value="NIL"/>
    <property type="match status" value="1"/>
</dbReference>
<evidence type="ECO:0000259" key="9">
    <source>
        <dbReference type="PROSITE" id="PS50893"/>
    </source>
</evidence>
<keyword evidence="2" id="KW-0813">Transport</keyword>
<gene>
    <name evidence="10" type="ORF">SAMN04487834_102214</name>
</gene>
<comment type="similarity">
    <text evidence="1">Belongs to the ABC transporter superfamily.</text>
</comment>
<dbReference type="GeneID" id="54121009"/>
<organism evidence="10 11">
    <name type="scientific">Sharpea azabuensis</name>
    <dbReference type="NCBI Taxonomy" id="322505"/>
    <lineage>
        <taxon>Bacteria</taxon>
        <taxon>Bacillati</taxon>
        <taxon>Bacillota</taxon>
        <taxon>Erysipelotrichia</taxon>
        <taxon>Erysipelotrichales</taxon>
        <taxon>Coprobacillaceae</taxon>
        <taxon>Sharpea</taxon>
    </lineage>
</organism>
<evidence type="ECO:0000256" key="4">
    <source>
        <dbReference type="ARBA" id="ARBA00022741"/>
    </source>
</evidence>
<dbReference type="InterPro" id="IPR027417">
    <property type="entry name" value="P-loop_NTPase"/>
</dbReference>
<dbReference type="GO" id="GO:0016887">
    <property type="term" value="F:ATP hydrolysis activity"/>
    <property type="evidence" value="ECO:0007669"/>
    <property type="project" value="InterPro"/>
</dbReference>
<keyword evidence="6" id="KW-1278">Translocase</keyword>
<evidence type="ECO:0000256" key="5">
    <source>
        <dbReference type="ARBA" id="ARBA00022840"/>
    </source>
</evidence>
<keyword evidence="3" id="KW-1003">Cell membrane</keyword>
<dbReference type="FunFam" id="3.40.50.300:FF:000056">
    <property type="entry name" value="Cell division ATP-binding protein FtsE"/>
    <property type="match status" value="1"/>
</dbReference>
<dbReference type="eggNOG" id="COG1135">
    <property type="taxonomic scope" value="Bacteria"/>
</dbReference>
<dbReference type="PANTHER" id="PTHR43166">
    <property type="entry name" value="AMINO ACID IMPORT ATP-BINDING PROTEIN"/>
    <property type="match status" value="1"/>
</dbReference>
<dbReference type="SMART" id="SM00382">
    <property type="entry name" value="AAA"/>
    <property type="match status" value="1"/>
</dbReference>
<dbReference type="PANTHER" id="PTHR43166:SF30">
    <property type="entry name" value="METHIONINE IMPORT ATP-BINDING PROTEIN METN"/>
    <property type="match status" value="1"/>
</dbReference>
<keyword evidence="8" id="KW-0472">Membrane</keyword>
<accession>A0A1H6T7K6</accession>
<evidence type="ECO:0000256" key="1">
    <source>
        <dbReference type="ARBA" id="ARBA00005417"/>
    </source>
</evidence>
<dbReference type="InterPro" id="IPR041701">
    <property type="entry name" value="MetN_ABC"/>
</dbReference>
<dbReference type="PROSITE" id="PS50893">
    <property type="entry name" value="ABC_TRANSPORTER_2"/>
    <property type="match status" value="1"/>
</dbReference>
<proteinExistence type="inferred from homology"/>
<sequence>MSEIEIRDVSKVFDTDEGKVQALSHVNINIEKGDIFGIIGMSGAGKSTLVRCLNFLEQPTSGEVVVRGQNLKDLNEKQLRQARTKISMIFQNFNLLMQKTVLDNVCFPLRLAGIKGEEAKKKAREYLEIVGLADKAKNYPAMLSGGQRQRVAIARALASKPEILLCDEATSALDPATTSQILALLKRINKEMGITIVIITHQMSVIQDICHNVAIMENGQVQEIGNVEEIFAHPKSAVGKRLILNVENKNTAASIESHQAYRIVFNEQSAFEPVIANMILTFNKPVNILMADTKNVGGKAKGEMIIDFGDGDHLEQIHFLKERGLDVEEVE</sequence>
<evidence type="ECO:0000256" key="3">
    <source>
        <dbReference type="ARBA" id="ARBA00022475"/>
    </source>
</evidence>
<keyword evidence="5 10" id="KW-0067">ATP-binding</keyword>
<keyword evidence="7" id="KW-0029">Amino-acid transport</keyword>
<dbReference type="Gene3D" id="3.40.50.300">
    <property type="entry name" value="P-loop containing nucleotide triphosphate hydrolases"/>
    <property type="match status" value="1"/>
</dbReference>
<dbReference type="SMART" id="SM00930">
    <property type="entry name" value="NIL"/>
    <property type="match status" value="1"/>
</dbReference>
<dbReference type="EMBL" id="FNYK01000022">
    <property type="protein sequence ID" value="SEI76028.1"/>
    <property type="molecule type" value="Genomic_DNA"/>
</dbReference>
<name>A0A1H6T7K6_9FIRM</name>
<dbReference type="GO" id="GO:0005886">
    <property type="term" value="C:plasma membrane"/>
    <property type="evidence" value="ECO:0007669"/>
    <property type="project" value="UniProtKB-ARBA"/>
</dbReference>
<dbReference type="GO" id="GO:0006865">
    <property type="term" value="P:amino acid transport"/>
    <property type="evidence" value="ECO:0007669"/>
    <property type="project" value="UniProtKB-KW"/>
</dbReference>
<dbReference type="InterPro" id="IPR045865">
    <property type="entry name" value="ACT-like_dom_sf"/>
</dbReference>
<feature type="domain" description="ABC transporter" evidence="9">
    <location>
        <begin position="4"/>
        <end position="243"/>
    </location>
</feature>
<dbReference type="SUPFAM" id="SSF55021">
    <property type="entry name" value="ACT-like"/>
    <property type="match status" value="1"/>
</dbReference>
<evidence type="ECO:0000256" key="7">
    <source>
        <dbReference type="ARBA" id="ARBA00022970"/>
    </source>
</evidence>
<dbReference type="AlphaFoldDB" id="A0A1H6T7K6"/>
<dbReference type="RefSeq" id="WP_033163621.1">
    <property type="nucleotide sequence ID" value="NZ_CACVTN010000115.1"/>
</dbReference>
<evidence type="ECO:0000313" key="11">
    <source>
        <dbReference type="Proteomes" id="UP000183028"/>
    </source>
</evidence>
<dbReference type="SUPFAM" id="SSF52540">
    <property type="entry name" value="P-loop containing nucleoside triphosphate hydrolases"/>
    <property type="match status" value="1"/>
</dbReference>
<dbReference type="InterPro" id="IPR017871">
    <property type="entry name" value="ABC_transporter-like_CS"/>
</dbReference>
<evidence type="ECO:0000313" key="10">
    <source>
        <dbReference type="EMBL" id="SEI76028.1"/>
    </source>
</evidence>
<dbReference type="Pfam" id="PF00005">
    <property type="entry name" value="ABC_tran"/>
    <property type="match status" value="1"/>
</dbReference>
<evidence type="ECO:0000256" key="2">
    <source>
        <dbReference type="ARBA" id="ARBA00022448"/>
    </source>
</evidence>
<evidence type="ECO:0000256" key="6">
    <source>
        <dbReference type="ARBA" id="ARBA00022967"/>
    </source>
</evidence>
<dbReference type="OrthoDB" id="9802264at2"/>
<dbReference type="CDD" id="cd03258">
    <property type="entry name" value="ABC_MetN_methionine_transporter"/>
    <property type="match status" value="1"/>
</dbReference>
<evidence type="ECO:0000256" key="8">
    <source>
        <dbReference type="ARBA" id="ARBA00023136"/>
    </source>
</evidence>
<dbReference type="GO" id="GO:0005524">
    <property type="term" value="F:ATP binding"/>
    <property type="evidence" value="ECO:0007669"/>
    <property type="project" value="UniProtKB-KW"/>
</dbReference>
<dbReference type="InterPro" id="IPR018449">
    <property type="entry name" value="NIL_domain"/>
</dbReference>
<keyword evidence="4" id="KW-0547">Nucleotide-binding</keyword>
<dbReference type="Proteomes" id="UP000183028">
    <property type="component" value="Unassembled WGS sequence"/>
</dbReference>
<dbReference type="InterPro" id="IPR050086">
    <property type="entry name" value="MetN_ABC_transporter-like"/>
</dbReference>
<dbReference type="Gene3D" id="3.30.70.260">
    <property type="match status" value="1"/>
</dbReference>
<dbReference type="STRING" id="322505.SAMN04487836_12924"/>
<dbReference type="InterPro" id="IPR003439">
    <property type="entry name" value="ABC_transporter-like_ATP-bd"/>
</dbReference>
<dbReference type="PROSITE" id="PS00211">
    <property type="entry name" value="ABC_TRANSPORTER_1"/>
    <property type="match status" value="1"/>
</dbReference>
<dbReference type="InterPro" id="IPR003593">
    <property type="entry name" value="AAA+_ATPase"/>
</dbReference>
<reference evidence="11" key="1">
    <citation type="submission" date="2016-10" db="EMBL/GenBank/DDBJ databases">
        <authorList>
            <person name="Varghese N."/>
        </authorList>
    </citation>
    <scope>NUCLEOTIDE SEQUENCE [LARGE SCALE GENOMIC DNA]</scope>
    <source>
        <strain evidence="11">DSM 20406</strain>
    </source>
</reference>
<keyword evidence="11" id="KW-1185">Reference proteome</keyword>
<protein>
    <submittedName>
        <fullName evidence="10">D-methionine transport system ATP-binding protein</fullName>
    </submittedName>
</protein>